<dbReference type="GO" id="GO:0006355">
    <property type="term" value="P:regulation of DNA-templated transcription"/>
    <property type="evidence" value="ECO:0007669"/>
    <property type="project" value="InterPro"/>
</dbReference>
<name>A0A1F2PCR2_9FIRM</name>
<protein>
    <submittedName>
        <fullName evidence="4">RelB antitoxin</fullName>
    </submittedName>
</protein>
<dbReference type="GO" id="GO:0000987">
    <property type="term" value="F:cis-regulatory region sequence-specific DNA binding"/>
    <property type="evidence" value="ECO:0007669"/>
    <property type="project" value="InterPro"/>
</dbReference>
<evidence type="ECO:0000256" key="1">
    <source>
        <dbReference type="ARBA" id="ARBA00010562"/>
    </source>
</evidence>
<reference evidence="4 5" key="1">
    <citation type="submission" date="2015-09" db="EMBL/GenBank/DDBJ databases">
        <title>Genome sequence of Acetobacterium wieringae DSM 1911.</title>
        <authorList>
            <person name="Poehlein A."/>
            <person name="Bengelsdorf F.R."/>
            <person name="Schiel-Bengelsdorf B."/>
            <person name="Duerre P."/>
            <person name="Daniel R."/>
        </authorList>
    </citation>
    <scope>NUCLEOTIDE SEQUENCE [LARGE SCALE GENOMIC DNA]</scope>
    <source>
        <strain evidence="4 5">DSM 1911</strain>
    </source>
</reference>
<dbReference type="PIRSF" id="PIRSF003108">
    <property type="entry name" value="DinJ"/>
    <property type="match status" value="1"/>
</dbReference>
<dbReference type="STRING" id="52694.ACWI_33930"/>
<comment type="similarity">
    <text evidence="1">Belongs to the RelB/DinJ antitoxin family.</text>
</comment>
<sequence length="91" mass="10142">MANMIDLEIPIDKELKEAAEKIFGELGLDMMTVINIFLRQVVLEKGMPFELKLSDPSQETASAITEGRKLAKDNSVKGHAHMNDLKTALEE</sequence>
<dbReference type="AlphaFoldDB" id="A0A1F2PCR2"/>
<proteinExistence type="inferred from homology"/>
<evidence type="ECO:0000313" key="4">
    <source>
        <dbReference type="EMBL" id="OFV69199.1"/>
    </source>
</evidence>
<evidence type="ECO:0000256" key="2">
    <source>
        <dbReference type="ARBA" id="ARBA00022649"/>
    </source>
</evidence>
<dbReference type="InterPro" id="IPR026262">
    <property type="entry name" value="DinJ"/>
</dbReference>
<dbReference type="Pfam" id="PF04221">
    <property type="entry name" value="RelB"/>
    <property type="match status" value="1"/>
</dbReference>
<evidence type="ECO:0000256" key="3">
    <source>
        <dbReference type="SAM" id="MobiDB-lite"/>
    </source>
</evidence>
<dbReference type="GO" id="GO:0015643">
    <property type="term" value="F:toxic substance binding"/>
    <property type="evidence" value="ECO:0007669"/>
    <property type="project" value="InterPro"/>
</dbReference>
<dbReference type="PANTHER" id="PTHR38781">
    <property type="entry name" value="ANTITOXIN DINJ-RELATED"/>
    <property type="match status" value="1"/>
</dbReference>
<keyword evidence="2" id="KW-1277">Toxin-antitoxin system</keyword>
<dbReference type="GO" id="GO:0044010">
    <property type="term" value="P:single-species biofilm formation"/>
    <property type="evidence" value="ECO:0007669"/>
    <property type="project" value="InterPro"/>
</dbReference>
<dbReference type="OrthoDB" id="9804867at2"/>
<dbReference type="GO" id="GO:0006351">
    <property type="term" value="P:DNA-templated transcription"/>
    <property type="evidence" value="ECO:0007669"/>
    <property type="project" value="TreeGrafter"/>
</dbReference>
<dbReference type="PANTHER" id="PTHR38781:SF1">
    <property type="entry name" value="ANTITOXIN DINJ-RELATED"/>
    <property type="match status" value="1"/>
</dbReference>
<accession>A0A1F2PCR2</accession>
<dbReference type="EMBL" id="LKEU01000044">
    <property type="protein sequence ID" value="OFV69199.1"/>
    <property type="molecule type" value="Genomic_DNA"/>
</dbReference>
<organism evidence="4 5">
    <name type="scientific">Acetobacterium wieringae</name>
    <dbReference type="NCBI Taxonomy" id="52694"/>
    <lineage>
        <taxon>Bacteria</taxon>
        <taxon>Bacillati</taxon>
        <taxon>Bacillota</taxon>
        <taxon>Clostridia</taxon>
        <taxon>Eubacteriales</taxon>
        <taxon>Eubacteriaceae</taxon>
        <taxon>Acetobacterium</taxon>
    </lineage>
</organism>
<dbReference type="Gene3D" id="1.10.1220.10">
    <property type="entry name" value="Met repressor-like"/>
    <property type="match status" value="1"/>
</dbReference>
<dbReference type="InterPro" id="IPR007337">
    <property type="entry name" value="RelB/DinJ"/>
</dbReference>
<evidence type="ECO:0000313" key="5">
    <source>
        <dbReference type="Proteomes" id="UP000176244"/>
    </source>
</evidence>
<feature type="region of interest" description="Disordered" evidence="3">
    <location>
        <begin position="68"/>
        <end position="91"/>
    </location>
</feature>
<comment type="caution">
    <text evidence="4">The sequence shown here is derived from an EMBL/GenBank/DDBJ whole genome shotgun (WGS) entry which is preliminary data.</text>
</comment>
<dbReference type="Proteomes" id="UP000176244">
    <property type="component" value="Unassembled WGS sequence"/>
</dbReference>
<dbReference type="NCBIfam" id="TIGR02384">
    <property type="entry name" value="RelB_DinJ"/>
    <property type="match status" value="1"/>
</dbReference>
<dbReference type="RefSeq" id="WP_070372633.1">
    <property type="nucleotide sequence ID" value="NZ_LKEU01000044.1"/>
</dbReference>
<gene>
    <name evidence="4" type="ORF">ACWI_33930</name>
</gene>
<dbReference type="InterPro" id="IPR013321">
    <property type="entry name" value="Arc_rbn_hlx_hlx"/>
</dbReference>